<keyword evidence="3" id="KW-0812">Transmembrane</keyword>
<evidence type="ECO:0000313" key="9">
    <source>
        <dbReference type="EMBL" id="CAD8329744.1"/>
    </source>
</evidence>
<protein>
    <submittedName>
        <fullName evidence="9">Uncharacterized protein</fullName>
    </submittedName>
</protein>
<evidence type="ECO:0000256" key="2">
    <source>
        <dbReference type="ARBA" id="ARBA00006824"/>
    </source>
</evidence>
<keyword evidence="4" id="KW-1133">Transmembrane helix</keyword>
<comment type="subcellular location">
    <subcellularLocation>
        <location evidence="1">Membrane</location>
        <topology evidence="1">Multi-pass membrane protein</topology>
    </subcellularLocation>
</comment>
<evidence type="ECO:0000256" key="6">
    <source>
        <dbReference type="SAM" id="MobiDB-lite"/>
    </source>
</evidence>
<feature type="signal peptide" evidence="7">
    <location>
        <begin position="1"/>
        <end position="18"/>
    </location>
</feature>
<evidence type="ECO:0000256" key="4">
    <source>
        <dbReference type="ARBA" id="ARBA00022989"/>
    </source>
</evidence>
<gene>
    <name evidence="8" type="ORF">CAUS1442_LOCUS1841</name>
    <name evidence="9" type="ORF">CAUS1442_LOCUS1842</name>
</gene>
<dbReference type="InterPro" id="IPR007248">
    <property type="entry name" value="Mpv17_PMP22"/>
</dbReference>
<dbReference type="EMBL" id="HBEF01002921">
    <property type="protein sequence ID" value="CAD8329743.1"/>
    <property type="molecule type" value="Transcribed_RNA"/>
</dbReference>
<dbReference type="AlphaFoldDB" id="A0A6T6E000"/>
<accession>A0A6T6E000</accession>
<comment type="similarity">
    <text evidence="2">Belongs to the peroxisomal membrane protein PXMP2/4 family.</text>
</comment>
<organism evidence="9">
    <name type="scientific">Craspedostauros australis</name>
    <dbReference type="NCBI Taxonomy" id="1486917"/>
    <lineage>
        <taxon>Eukaryota</taxon>
        <taxon>Sar</taxon>
        <taxon>Stramenopiles</taxon>
        <taxon>Ochrophyta</taxon>
        <taxon>Bacillariophyta</taxon>
        <taxon>Bacillariophyceae</taxon>
        <taxon>Bacillariophycidae</taxon>
        <taxon>Naviculales</taxon>
        <taxon>Naviculaceae</taxon>
        <taxon>Craspedostauros</taxon>
    </lineage>
</organism>
<dbReference type="GO" id="GO:0016020">
    <property type="term" value="C:membrane"/>
    <property type="evidence" value="ECO:0007669"/>
    <property type="project" value="UniProtKB-SubCell"/>
</dbReference>
<evidence type="ECO:0000256" key="1">
    <source>
        <dbReference type="ARBA" id="ARBA00004141"/>
    </source>
</evidence>
<feature type="region of interest" description="Disordered" evidence="6">
    <location>
        <begin position="335"/>
        <end position="355"/>
    </location>
</feature>
<evidence type="ECO:0000256" key="7">
    <source>
        <dbReference type="SAM" id="SignalP"/>
    </source>
</evidence>
<proteinExistence type="inferred from homology"/>
<dbReference type="GO" id="GO:0005737">
    <property type="term" value="C:cytoplasm"/>
    <property type="evidence" value="ECO:0007669"/>
    <property type="project" value="TreeGrafter"/>
</dbReference>
<dbReference type="PANTHER" id="PTHR11266">
    <property type="entry name" value="PEROXISOMAL MEMBRANE PROTEIN 2, PXMP2 MPV17"/>
    <property type="match status" value="1"/>
</dbReference>
<keyword evidence="7" id="KW-0732">Signal</keyword>
<feature type="compositionally biased region" description="Basic and acidic residues" evidence="6">
    <location>
        <begin position="346"/>
        <end position="355"/>
    </location>
</feature>
<evidence type="ECO:0000313" key="8">
    <source>
        <dbReference type="EMBL" id="CAD8329743.1"/>
    </source>
</evidence>
<keyword evidence="5" id="KW-0472">Membrane</keyword>
<evidence type="ECO:0000256" key="5">
    <source>
        <dbReference type="ARBA" id="ARBA00023136"/>
    </source>
</evidence>
<dbReference type="Pfam" id="PF04117">
    <property type="entry name" value="Mpv17_PMP22"/>
    <property type="match status" value="1"/>
</dbReference>
<feature type="chain" id="PRO_5036393646" evidence="7">
    <location>
        <begin position="19"/>
        <end position="355"/>
    </location>
</feature>
<name>A0A6T6E000_9STRA</name>
<dbReference type="EMBL" id="HBEF01002922">
    <property type="protein sequence ID" value="CAD8329744.1"/>
    <property type="molecule type" value="Transcribed_RNA"/>
</dbReference>
<sequence>MTRAMVITLLACWCCARSMESALAFSALNVRPRVRSAHEQPRCRHHYDRLRRNCNQQKQQRRDQSTALQGVGIEVQSALSHMDAYWQAFPYTAAAIVCGIKASAADMIAQSSETQLHTLSIDDGNAVMTSVETSARESNSGFMPKSSFLPQFDIGRNFAFVVYGVLYQGLAQEHILNHLYPVWFGSGTEASVVMVKVAFNLLIQTTFVALPIAYIIKALIARDPLSTALGKYIYDIREQGLLTKCFLLWTPVNCVIFSVVPEHWRVTATAMVSFFWLIGLSIISSTEEAAPVDVTATTAISSVALADGKVMEPSMAAVENPSWISRKPSSVYARMSSPIVSSDQRQPQKETSLRR</sequence>
<dbReference type="PANTHER" id="PTHR11266:SF121">
    <property type="entry name" value="OS09G0315000 PROTEIN"/>
    <property type="match status" value="1"/>
</dbReference>
<reference evidence="9" key="1">
    <citation type="submission" date="2021-01" db="EMBL/GenBank/DDBJ databases">
        <authorList>
            <person name="Corre E."/>
            <person name="Pelletier E."/>
            <person name="Niang G."/>
            <person name="Scheremetjew M."/>
            <person name="Finn R."/>
            <person name="Kale V."/>
            <person name="Holt S."/>
            <person name="Cochrane G."/>
            <person name="Meng A."/>
            <person name="Brown T."/>
            <person name="Cohen L."/>
        </authorList>
    </citation>
    <scope>NUCLEOTIDE SEQUENCE</scope>
    <source>
        <strain evidence="9">CCMP3328</strain>
    </source>
</reference>
<evidence type="ECO:0000256" key="3">
    <source>
        <dbReference type="ARBA" id="ARBA00022692"/>
    </source>
</evidence>